<sequence length="33" mass="3968">MTAYTRKRPLKEKGKFALYLDLYAHGKQWQDLP</sequence>
<dbReference type="EMBL" id="FXUO01000010">
    <property type="protein sequence ID" value="SMP96786.1"/>
    <property type="molecule type" value="Genomic_DNA"/>
</dbReference>
<name>A0ABY1R9D4_9FLAO</name>
<protein>
    <recommendedName>
        <fullName evidence="3">Transposase</fullName>
    </recommendedName>
</protein>
<dbReference type="Proteomes" id="UP001158050">
    <property type="component" value="Unassembled WGS sequence"/>
</dbReference>
<comment type="caution">
    <text evidence="1">The sequence shown here is derived from an EMBL/GenBank/DDBJ whole genome shotgun (WGS) entry which is preliminary data.</text>
</comment>
<gene>
    <name evidence="1" type="ORF">SAMN05421679_11037</name>
</gene>
<evidence type="ECO:0008006" key="3">
    <source>
        <dbReference type="Google" id="ProtNLM"/>
    </source>
</evidence>
<evidence type="ECO:0000313" key="1">
    <source>
        <dbReference type="EMBL" id="SMP96786.1"/>
    </source>
</evidence>
<reference evidence="1 2" key="1">
    <citation type="submission" date="2017-05" db="EMBL/GenBank/DDBJ databases">
        <authorList>
            <person name="Varghese N."/>
            <person name="Submissions S."/>
        </authorList>
    </citation>
    <scope>NUCLEOTIDE SEQUENCE [LARGE SCALE GENOMIC DNA]</scope>
    <source>
        <strain evidence="1 2">DSM 18015</strain>
    </source>
</reference>
<keyword evidence="2" id="KW-1185">Reference proteome</keyword>
<proteinExistence type="predicted"/>
<evidence type="ECO:0000313" key="2">
    <source>
        <dbReference type="Proteomes" id="UP001158050"/>
    </source>
</evidence>
<organism evidence="1 2">
    <name type="scientific">Epilithonimonas pallida</name>
    <dbReference type="NCBI Taxonomy" id="373671"/>
    <lineage>
        <taxon>Bacteria</taxon>
        <taxon>Pseudomonadati</taxon>
        <taxon>Bacteroidota</taxon>
        <taxon>Flavobacteriia</taxon>
        <taxon>Flavobacteriales</taxon>
        <taxon>Weeksellaceae</taxon>
        <taxon>Chryseobacterium group</taxon>
        <taxon>Epilithonimonas</taxon>
    </lineage>
</organism>
<accession>A0ABY1R9D4</accession>